<dbReference type="HAMAP" id="MF_00020">
    <property type="entry name" value="Acetate_kinase"/>
    <property type="match status" value="1"/>
</dbReference>
<dbReference type="NCBIfam" id="TIGR00016">
    <property type="entry name" value="ackA"/>
    <property type="match status" value="1"/>
</dbReference>
<evidence type="ECO:0000256" key="4">
    <source>
        <dbReference type="ARBA" id="ARBA00022840"/>
    </source>
</evidence>
<dbReference type="InterPro" id="IPR004372">
    <property type="entry name" value="Ac/propionate_kinase"/>
</dbReference>
<feature type="site" description="Transition state stabilizer" evidence="5">
    <location>
        <position position="185"/>
    </location>
</feature>
<comment type="catalytic activity">
    <reaction evidence="5">
        <text>acetate + ATP = acetyl phosphate + ADP</text>
        <dbReference type="Rhea" id="RHEA:11352"/>
        <dbReference type="ChEBI" id="CHEBI:22191"/>
        <dbReference type="ChEBI" id="CHEBI:30089"/>
        <dbReference type="ChEBI" id="CHEBI:30616"/>
        <dbReference type="ChEBI" id="CHEBI:456216"/>
        <dbReference type="EC" id="2.7.2.1"/>
    </reaction>
</comment>
<dbReference type="PANTHER" id="PTHR21060:SF15">
    <property type="entry name" value="ACETATE KINASE-RELATED"/>
    <property type="match status" value="1"/>
</dbReference>
<feature type="binding site" evidence="5">
    <location>
        <position position="9"/>
    </location>
    <ligand>
        <name>Mg(2+)</name>
        <dbReference type="ChEBI" id="CHEBI:18420"/>
    </ligand>
</feature>
<gene>
    <name evidence="6" type="ORF">N7468_004574</name>
</gene>
<dbReference type="AlphaFoldDB" id="A0A9W9P914"/>
<accession>A0A9W9P914</accession>
<evidence type="ECO:0000256" key="3">
    <source>
        <dbReference type="ARBA" id="ARBA00022777"/>
    </source>
</evidence>
<feature type="binding site" evidence="5">
    <location>
        <position position="97"/>
    </location>
    <ligand>
        <name>substrate</name>
    </ligand>
</feature>
<comment type="caution">
    <text evidence="6">The sequence shown here is derived from an EMBL/GenBank/DDBJ whole genome shotgun (WGS) entry which is preliminary data.</text>
</comment>
<keyword evidence="7" id="KW-1185">Reference proteome</keyword>
<dbReference type="EC" id="2.7.2.1" evidence="5"/>
<dbReference type="InterPro" id="IPR023865">
    <property type="entry name" value="Aliphatic_acid_kinase_CS"/>
</dbReference>
<comment type="pathway">
    <text evidence="5">Metabolic intermediate biosynthesis; acetyl-CoA biosynthesis; acetyl-CoA from acetate: step 1/2.</text>
</comment>
<dbReference type="GO" id="GO:0006085">
    <property type="term" value="P:acetyl-CoA biosynthetic process"/>
    <property type="evidence" value="ECO:0007669"/>
    <property type="project" value="UniProtKB-UniRule"/>
</dbReference>
<feature type="site" description="Transition state stabilizer" evidence="5">
    <location>
        <position position="246"/>
    </location>
</feature>
<comment type="caution">
    <text evidence="5">Lacks conserved residue(s) required for the propagation of feature annotation.</text>
</comment>
<sequence>MAKKILSVNAGSSSVKATFYTLENPPAVIAEAQVSGITAPPPVFKYKGGSKKNIKEELKEQINSPQDAFKYILHRCFNDPELSGVASKDDLAYICHRVVHGGDYGASVEINDETIHHLEELEDLAPLHNSSALGIIKLCQKELPGVTSITCFDTAFHNTLPDHVKTYAINQDIAKANGLRKYGFHGISYSFILRSVAQFLGKPAEKTNVIAMHLGSGASICAIKEGKSIDTSMGLTPVTGLPGATRSGDIDPSLVFHYTSDAGKLSPASTKDMHISTAEEILNKKSGWKSLTGTTDFGEIAVDNAPPSHKLAFDILVDRVLGYIGNYFLKLDGRVDALVFAGGIGEKSALLRQALCARCESLGVSINAEENDKGPDNETVKDISQGSGKGPRVLICQTDEQVRFFPDRWWWFFANWRFLPLSSRWHTIVFARGHTEASRRGDLGNKIVGFLEATNADVTGGYVDTWA</sequence>
<keyword evidence="1 5" id="KW-0808">Transferase</keyword>
<comment type="similarity">
    <text evidence="5">Belongs to the acetokinase family.</text>
</comment>
<dbReference type="GO" id="GO:0006083">
    <property type="term" value="P:acetate metabolic process"/>
    <property type="evidence" value="ECO:0007669"/>
    <property type="project" value="TreeGrafter"/>
</dbReference>
<dbReference type="PRINTS" id="PR00471">
    <property type="entry name" value="ACETATEKNASE"/>
</dbReference>
<protein>
    <recommendedName>
        <fullName evidence="5">Probable acetate kinase</fullName>
        <ecNumber evidence="5">2.7.2.1</ecNumber>
    </recommendedName>
    <alternativeName>
        <fullName evidence="5">Acetokinase</fullName>
    </alternativeName>
</protein>
<dbReference type="Pfam" id="PF00871">
    <property type="entry name" value="Acetate_kinase"/>
    <property type="match status" value="1"/>
</dbReference>
<dbReference type="OrthoDB" id="67445at2759"/>
<feature type="active site" description="Proton donor/acceptor" evidence="5">
    <location>
        <position position="153"/>
    </location>
</feature>
<keyword evidence="2 5" id="KW-0547">Nucleotide-binding</keyword>
<dbReference type="InterPro" id="IPR000890">
    <property type="entry name" value="Aliphatic_acid_kin_short-chain"/>
</dbReference>
<keyword evidence="5" id="KW-0479">Metal-binding</keyword>
<dbReference type="PROSITE" id="PS01076">
    <property type="entry name" value="ACETATE_KINASE_2"/>
    <property type="match status" value="1"/>
</dbReference>
<organism evidence="6 7">
    <name type="scientific">Penicillium chermesinum</name>
    <dbReference type="NCBI Taxonomy" id="63820"/>
    <lineage>
        <taxon>Eukaryota</taxon>
        <taxon>Fungi</taxon>
        <taxon>Dikarya</taxon>
        <taxon>Ascomycota</taxon>
        <taxon>Pezizomycotina</taxon>
        <taxon>Eurotiomycetes</taxon>
        <taxon>Eurotiomycetidae</taxon>
        <taxon>Eurotiales</taxon>
        <taxon>Aspergillaceae</taxon>
        <taxon>Penicillium</taxon>
    </lineage>
</organism>
<dbReference type="Proteomes" id="UP001150941">
    <property type="component" value="Unassembled WGS sequence"/>
</dbReference>
<evidence type="ECO:0000256" key="2">
    <source>
        <dbReference type="ARBA" id="ARBA00022741"/>
    </source>
</evidence>
<evidence type="ECO:0000256" key="5">
    <source>
        <dbReference type="HAMAP-Rule" id="MF_03131"/>
    </source>
</evidence>
<keyword evidence="4 5" id="KW-0067">ATP-binding</keyword>
<evidence type="ECO:0000256" key="1">
    <source>
        <dbReference type="ARBA" id="ARBA00022679"/>
    </source>
</evidence>
<evidence type="ECO:0000313" key="7">
    <source>
        <dbReference type="Proteomes" id="UP001150941"/>
    </source>
</evidence>
<dbReference type="GeneID" id="83201174"/>
<dbReference type="EMBL" id="JAPQKS010000003">
    <property type="protein sequence ID" value="KAJ5239955.1"/>
    <property type="molecule type" value="Genomic_DNA"/>
</dbReference>
<dbReference type="RefSeq" id="XP_058332874.1">
    <property type="nucleotide sequence ID" value="XM_058473871.1"/>
</dbReference>
<reference evidence="6" key="1">
    <citation type="submission" date="2022-11" db="EMBL/GenBank/DDBJ databases">
        <authorList>
            <person name="Petersen C."/>
        </authorList>
    </citation>
    <scope>NUCLEOTIDE SEQUENCE</scope>
    <source>
        <strain evidence="6">IBT 19713</strain>
    </source>
</reference>
<feature type="binding site" evidence="5">
    <location>
        <begin position="213"/>
        <end position="217"/>
    </location>
    <ligand>
        <name>ATP</name>
        <dbReference type="ChEBI" id="CHEBI:30616"/>
    </ligand>
</feature>
<comment type="cofactor">
    <cofactor evidence="5">
        <name>Mg(2+)</name>
        <dbReference type="ChEBI" id="CHEBI:18420"/>
    </cofactor>
</comment>
<dbReference type="Gene3D" id="3.30.420.40">
    <property type="match status" value="2"/>
</dbReference>
<dbReference type="PROSITE" id="PS01075">
    <property type="entry name" value="ACETATE_KINASE_1"/>
    <property type="match status" value="1"/>
</dbReference>
<keyword evidence="3 5" id="KW-0418">Kinase</keyword>
<keyword evidence="5" id="KW-0460">Magnesium</keyword>
<evidence type="ECO:0000313" key="6">
    <source>
        <dbReference type="EMBL" id="KAJ5239955.1"/>
    </source>
</evidence>
<dbReference type="GO" id="GO:0008776">
    <property type="term" value="F:acetate kinase activity"/>
    <property type="evidence" value="ECO:0007669"/>
    <property type="project" value="UniProtKB-UniRule"/>
</dbReference>
<dbReference type="PANTHER" id="PTHR21060">
    <property type="entry name" value="ACETATE KINASE"/>
    <property type="match status" value="1"/>
</dbReference>
<name>A0A9W9P914_9EURO</name>
<dbReference type="GO" id="GO:0005524">
    <property type="term" value="F:ATP binding"/>
    <property type="evidence" value="ECO:0007669"/>
    <property type="project" value="UniProtKB-KW"/>
</dbReference>
<feature type="binding site" evidence="5">
    <location>
        <position position="400"/>
    </location>
    <ligand>
        <name>Mg(2+)</name>
        <dbReference type="ChEBI" id="CHEBI:18420"/>
    </ligand>
</feature>
<dbReference type="GO" id="GO:0000287">
    <property type="term" value="F:magnesium ion binding"/>
    <property type="evidence" value="ECO:0007669"/>
    <property type="project" value="UniProtKB-UniRule"/>
</dbReference>
<feature type="binding site" evidence="5">
    <location>
        <position position="16"/>
    </location>
    <ligand>
        <name>ATP</name>
        <dbReference type="ChEBI" id="CHEBI:30616"/>
    </ligand>
</feature>
<reference evidence="6" key="2">
    <citation type="journal article" date="2023" name="IMA Fungus">
        <title>Comparative genomic study of the Penicillium genus elucidates a diverse pangenome and 15 lateral gene transfer events.</title>
        <authorList>
            <person name="Petersen C."/>
            <person name="Sorensen T."/>
            <person name="Nielsen M.R."/>
            <person name="Sondergaard T.E."/>
            <person name="Sorensen J.L."/>
            <person name="Fitzpatrick D.A."/>
            <person name="Frisvad J.C."/>
            <person name="Nielsen K.L."/>
        </authorList>
    </citation>
    <scope>NUCLEOTIDE SEQUENCE</scope>
    <source>
        <strain evidence="6">IBT 19713</strain>
    </source>
</reference>
<dbReference type="InterPro" id="IPR043129">
    <property type="entry name" value="ATPase_NBD"/>
</dbReference>
<dbReference type="SUPFAM" id="SSF53067">
    <property type="entry name" value="Actin-like ATPase domain"/>
    <property type="match status" value="2"/>
</dbReference>
<proteinExistence type="inferred from homology"/>